<accession>A0A1G2CPR9</accession>
<proteinExistence type="predicted"/>
<evidence type="ECO:0000313" key="2">
    <source>
        <dbReference type="Proteomes" id="UP000178599"/>
    </source>
</evidence>
<dbReference type="AlphaFoldDB" id="A0A1G2CPR9"/>
<reference evidence="1 2" key="1">
    <citation type="journal article" date="2016" name="Nat. Commun.">
        <title>Thousands of microbial genomes shed light on interconnected biogeochemical processes in an aquifer system.</title>
        <authorList>
            <person name="Anantharaman K."/>
            <person name="Brown C.T."/>
            <person name="Hug L.A."/>
            <person name="Sharon I."/>
            <person name="Castelle C.J."/>
            <person name="Probst A.J."/>
            <person name="Thomas B.C."/>
            <person name="Singh A."/>
            <person name="Wilkins M.J."/>
            <person name="Karaoz U."/>
            <person name="Brodie E.L."/>
            <person name="Williams K.H."/>
            <person name="Hubbard S.S."/>
            <person name="Banfield J.F."/>
        </authorList>
    </citation>
    <scope>NUCLEOTIDE SEQUENCE [LARGE SCALE GENOMIC DNA]</scope>
</reference>
<evidence type="ECO:0000313" key="1">
    <source>
        <dbReference type="EMBL" id="OGZ03383.1"/>
    </source>
</evidence>
<dbReference type="EMBL" id="MHLE01000004">
    <property type="protein sequence ID" value="OGZ03383.1"/>
    <property type="molecule type" value="Genomic_DNA"/>
</dbReference>
<name>A0A1G2CPR9_9BACT</name>
<protein>
    <submittedName>
        <fullName evidence="1">Uncharacterized protein</fullName>
    </submittedName>
</protein>
<dbReference type="Proteomes" id="UP000178599">
    <property type="component" value="Unassembled WGS sequence"/>
</dbReference>
<gene>
    <name evidence="1" type="ORF">A2390_03180</name>
</gene>
<sequence>MNQPRHRPAESRRTPKIFLAFRICLPALPTGKQAVGRACDQFFLKRKGHFSLVFCPRSFWAGGGTNAVSVLRKLFFGERISQNTRLIFFEFGSRKRRRRGLGRNPPLAPLFSFGGIGAGLN</sequence>
<organism evidence="1 2">
    <name type="scientific">Candidatus Liptonbacteria bacterium RIFOXYB1_FULL_36_10</name>
    <dbReference type="NCBI Taxonomy" id="1798654"/>
    <lineage>
        <taxon>Bacteria</taxon>
        <taxon>Candidatus Liptoniibacteriota</taxon>
    </lineage>
</organism>
<comment type="caution">
    <text evidence="1">The sequence shown here is derived from an EMBL/GenBank/DDBJ whole genome shotgun (WGS) entry which is preliminary data.</text>
</comment>